<dbReference type="GO" id="GO:0019146">
    <property type="term" value="F:arabinose-5-phosphate isomerase activity"/>
    <property type="evidence" value="ECO:0007669"/>
    <property type="project" value="UniProtKB-ARBA"/>
</dbReference>
<comment type="similarity">
    <text evidence="1 4">Belongs to the SIS family. GutQ/KpsF subfamily.</text>
</comment>
<evidence type="ECO:0000313" key="10">
    <source>
        <dbReference type="EMBL" id="ABI75809.1"/>
    </source>
</evidence>
<evidence type="ECO:0000256" key="6">
    <source>
        <dbReference type="PIRSR" id="PIRSR004692-3"/>
    </source>
</evidence>
<feature type="domain" description="CBS" evidence="8">
    <location>
        <begin position="223"/>
        <end position="285"/>
    </location>
</feature>
<dbReference type="InterPro" id="IPR050986">
    <property type="entry name" value="GutQ/KpsF_isomerases"/>
</dbReference>
<evidence type="ECO:0000256" key="1">
    <source>
        <dbReference type="ARBA" id="ARBA00008165"/>
    </source>
</evidence>
<dbReference type="EMBL" id="CP000158">
    <property type="protein sequence ID" value="ABI75809.1"/>
    <property type="molecule type" value="Genomic_DNA"/>
</dbReference>
<dbReference type="InterPro" id="IPR001347">
    <property type="entry name" value="SIS_dom"/>
</dbReference>
<feature type="site" description="Catalytically relevant" evidence="6">
    <location>
        <position position="126"/>
    </location>
</feature>
<dbReference type="Gene3D" id="3.40.50.10490">
    <property type="entry name" value="Glucose-6-phosphate isomerase like protein, domain 1"/>
    <property type="match status" value="1"/>
</dbReference>
<dbReference type="InterPro" id="IPR046348">
    <property type="entry name" value="SIS_dom_sf"/>
</dbReference>
<dbReference type="eggNOG" id="COG0794">
    <property type="taxonomic scope" value="Bacteria"/>
</dbReference>
<keyword evidence="10" id="KW-0413">Isomerase</keyword>
<evidence type="ECO:0000256" key="2">
    <source>
        <dbReference type="ARBA" id="ARBA00022737"/>
    </source>
</evidence>
<evidence type="ECO:0000256" key="4">
    <source>
        <dbReference type="PIRNR" id="PIRNR004692"/>
    </source>
</evidence>
<feature type="site" description="Catalytically relevant" evidence="6">
    <location>
        <position position="74"/>
    </location>
</feature>
<sequence length="342" mass="36471">MPPSNSRTRHQRQPGVRSITVLTSQSDLDLARNVIRTERNALEKLEQTLGPSLEEAVSTILATDRHVIVAGVGKSGHIGQKIAASLASTGTPSFFLHPTEASHGDLGMIVPGSVVIAISYSGESRELIDLLRYCKSNAIPLIAMTRARESTLGRYADVLLELPTVPEACPNGLAPTSSTTMALALGDALTIVLMARRGFSTEDFGFRHPGGKLGRTLQTAGDYIRDHKDPLPLASAGASFEELVIAVSEGRKGCVGIIDETRKLIGMVTDGDLRRAILAGRTNASAREVMTPGPRTIDPDARMMSVIKSFSENRISNAFVVDETGAPAGLIDMKDLLAEGYV</sequence>
<protein>
    <submittedName>
        <fullName evidence="10">Sugar isomerase, KpsF/GutQ family</fullName>
    </submittedName>
</protein>
<dbReference type="PANTHER" id="PTHR42745:SF1">
    <property type="entry name" value="ARABINOSE 5-PHOSPHATE ISOMERASE KDSD"/>
    <property type="match status" value="1"/>
</dbReference>
<dbReference type="Pfam" id="PF00571">
    <property type="entry name" value="CBS"/>
    <property type="match status" value="2"/>
</dbReference>
<dbReference type="Proteomes" id="UP000001959">
    <property type="component" value="Chromosome"/>
</dbReference>
<dbReference type="GO" id="GO:0097367">
    <property type="term" value="F:carbohydrate derivative binding"/>
    <property type="evidence" value="ECO:0007669"/>
    <property type="project" value="InterPro"/>
</dbReference>
<keyword evidence="2" id="KW-0677">Repeat</keyword>
<dbReference type="PROSITE" id="PS51464">
    <property type="entry name" value="SIS"/>
    <property type="match status" value="1"/>
</dbReference>
<dbReference type="SUPFAM" id="SSF53697">
    <property type="entry name" value="SIS domain"/>
    <property type="match status" value="1"/>
</dbReference>
<proteinExistence type="inferred from homology"/>
<organism evidence="10 11">
    <name type="scientific">Hyphomonas neptunium (strain ATCC 15444)</name>
    <dbReference type="NCBI Taxonomy" id="228405"/>
    <lineage>
        <taxon>Bacteria</taxon>
        <taxon>Pseudomonadati</taxon>
        <taxon>Pseudomonadota</taxon>
        <taxon>Alphaproteobacteria</taxon>
        <taxon>Hyphomonadales</taxon>
        <taxon>Hyphomonadaceae</taxon>
        <taxon>Hyphomonas</taxon>
    </lineage>
</organism>
<evidence type="ECO:0000313" key="11">
    <source>
        <dbReference type="Proteomes" id="UP000001959"/>
    </source>
</evidence>
<evidence type="ECO:0000256" key="5">
    <source>
        <dbReference type="PIRSR" id="PIRSR004692-2"/>
    </source>
</evidence>
<dbReference type="GO" id="GO:0046872">
    <property type="term" value="F:metal ion binding"/>
    <property type="evidence" value="ECO:0007669"/>
    <property type="project" value="UniProtKB-KW"/>
</dbReference>
<feature type="domain" description="CBS" evidence="8">
    <location>
        <begin position="290"/>
        <end position="342"/>
    </location>
</feature>
<keyword evidence="3 7" id="KW-0129">CBS domain</keyword>
<keyword evidence="5" id="KW-0862">Zinc</keyword>
<dbReference type="PANTHER" id="PTHR42745">
    <property type="match status" value="1"/>
</dbReference>
<dbReference type="AlphaFoldDB" id="Q0C3E7"/>
<dbReference type="GO" id="GO:1901135">
    <property type="term" value="P:carbohydrate derivative metabolic process"/>
    <property type="evidence" value="ECO:0007669"/>
    <property type="project" value="InterPro"/>
</dbReference>
<keyword evidence="11" id="KW-1185">Reference proteome</keyword>
<name>Q0C3E7_HYPNA</name>
<dbReference type="STRING" id="228405.HNE_1024"/>
<accession>Q0C3E7</accession>
<dbReference type="SMART" id="SM00116">
    <property type="entry name" value="CBS"/>
    <property type="match status" value="2"/>
</dbReference>
<dbReference type="InterPro" id="IPR035474">
    <property type="entry name" value="SIS_Kpsf"/>
</dbReference>
<dbReference type="NCBIfam" id="TIGR00393">
    <property type="entry name" value="kpsF"/>
    <property type="match status" value="1"/>
</dbReference>
<dbReference type="InterPro" id="IPR004800">
    <property type="entry name" value="KdsD/KpsF-type"/>
</dbReference>
<evidence type="ECO:0000256" key="3">
    <source>
        <dbReference type="ARBA" id="ARBA00023122"/>
    </source>
</evidence>
<gene>
    <name evidence="10" type="ordered locus">HNE_1024</name>
</gene>
<dbReference type="eggNOG" id="COG0517">
    <property type="taxonomic scope" value="Bacteria"/>
</dbReference>
<reference evidence="10 11" key="1">
    <citation type="journal article" date="2006" name="J. Bacteriol.">
        <title>Comparative genomic evidence for a close relationship between the dimorphic prosthecate bacteria Hyphomonas neptunium and Caulobacter crescentus.</title>
        <authorList>
            <person name="Badger J.H."/>
            <person name="Hoover T.R."/>
            <person name="Brun Y.V."/>
            <person name="Weiner R.M."/>
            <person name="Laub M.T."/>
            <person name="Alexandre G."/>
            <person name="Mrazek J."/>
            <person name="Ren Q."/>
            <person name="Paulsen I.T."/>
            <person name="Nelson K.E."/>
            <person name="Khouri H.M."/>
            <person name="Radune D."/>
            <person name="Sosa J."/>
            <person name="Dodson R.J."/>
            <person name="Sullivan S.A."/>
            <person name="Rosovitz M.J."/>
            <person name="Madupu R."/>
            <person name="Brinkac L.M."/>
            <person name="Durkin A.S."/>
            <person name="Daugherty S.C."/>
            <person name="Kothari S.P."/>
            <person name="Giglio M.G."/>
            <person name="Zhou L."/>
            <person name="Haft D.H."/>
            <person name="Selengut J.D."/>
            <person name="Davidsen T.M."/>
            <person name="Yang Q."/>
            <person name="Zafar N."/>
            <person name="Ward N.L."/>
        </authorList>
    </citation>
    <scope>NUCLEOTIDE SEQUENCE [LARGE SCALE GENOMIC DNA]</scope>
    <source>
        <strain evidence="10 11">ATCC 15444</strain>
    </source>
</reference>
<evidence type="ECO:0000259" key="8">
    <source>
        <dbReference type="PROSITE" id="PS51371"/>
    </source>
</evidence>
<feature type="site" description="Catalytically relevant" evidence="6">
    <location>
        <position position="167"/>
    </location>
</feature>
<dbReference type="HOGENOM" id="CLU_040681_13_1_5"/>
<dbReference type="InterPro" id="IPR000644">
    <property type="entry name" value="CBS_dom"/>
</dbReference>
<feature type="site" description="Catalytically relevant" evidence="6">
    <location>
        <position position="208"/>
    </location>
</feature>
<dbReference type="GO" id="GO:0005975">
    <property type="term" value="P:carbohydrate metabolic process"/>
    <property type="evidence" value="ECO:0007669"/>
    <property type="project" value="InterPro"/>
</dbReference>
<dbReference type="Gene3D" id="3.10.580.10">
    <property type="entry name" value="CBS-domain"/>
    <property type="match status" value="1"/>
</dbReference>
<feature type="binding site" evidence="5">
    <location>
        <position position="97"/>
    </location>
    <ligand>
        <name>Zn(2+)</name>
        <dbReference type="ChEBI" id="CHEBI:29105"/>
    </ligand>
</feature>
<feature type="domain" description="SIS" evidence="9">
    <location>
        <begin position="56"/>
        <end position="199"/>
    </location>
</feature>
<dbReference type="PROSITE" id="PS51371">
    <property type="entry name" value="CBS"/>
    <property type="match status" value="2"/>
</dbReference>
<keyword evidence="5" id="KW-0479">Metal-binding</keyword>
<dbReference type="PIRSF" id="PIRSF004692">
    <property type="entry name" value="KdsD_KpsF"/>
    <property type="match status" value="1"/>
</dbReference>
<dbReference type="Pfam" id="PF01380">
    <property type="entry name" value="SIS"/>
    <property type="match status" value="1"/>
</dbReference>
<dbReference type="FunFam" id="3.40.50.10490:FF:000011">
    <property type="entry name" value="Arabinose 5-phosphate isomerase"/>
    <property type="match status" value="1"/>
</dbReference>
<evidence type="ECO:0000259" key="9">
    <source>
        <dbReference type="PROSITE" id="PS51464"/>
    </source>
</evidence>
<evidence type="ECO:0000256" key="7">
    <source>
        <dbReference type="PROSITE-ProRule" id="PRU00703"/>
    </source>
</evidence>
<dbReference type="KEGG" id="hne:HNE_1024"/>
<dbReference type="InterPro" id="IPR046342">
    <property type="entry name" value="CBS_dom_sf"/>
</dbReference>
<dbReference type="CDD" id="cd05014">
    <property type="entry name" value="SIS_Kpsf"/>
    <property type="match status" value="1"/>
</dbReference>